<sequence length="145" mass="16939">MFTLHPRLAEDTLPLGDFPLSTCRLMNDMHYPWLVLVPRVPNIREVYELSVRDQHQLLRESSWVSEQLAKYFRAEKMNVATIGNLVPQLHVHHVVRYANDAAWPQPVWGKHPAMPYTAENLAFMRETLMLAFRGRDGIPFEWTLS</sequence>
<evidence type="ECO:0000256" key="1">
    <source>
        <dbReference type="PROSITE-ProRule" id="PRU00464"/>
    </source>
</evidence>
<dbReference type="PIRSF" id="PIRSF000714">
    <property type="entry name" value="HIT"/>
    <property type="match status" value="1"/>
</dbReference>
<comment type="caution">
    <text evidence="3">The sequence shown here is derived from an EMBL/GenBank/DDBJ whole genome shotgun (WGS) entry which is preliminary data.</text>
</comment>
<dbReference type="PROSITE" id="PS51084">
    <property type="entry name" value="HIT_2"/>
    <property type="match status" value="1"/>
</dbReference>
<dbReference type="EMBL" id="QAON01000007">
    <property type="protein sequence ID" value="PTQ89309.1"/>
    <property type="molecule type" value="Genomic_DNA"/>
</dbReference>
<dbReference type="SUPFAM" id="SSF54197">
    <property type="entry name" value="HIT-like"/>
    <property type="match status" value="1"/>
</dbReference>
<dbReference type="InterPro" id="IPR036265">
    <property type="entry name" value="HIT-like_sf"/>
</dbReference>
<dbReference type="Proteomes" id="UP000244223">
    <property type="component" value="Unassembled WGS sequence"/>
</dbReference>
<gene>
    <name evidence="3" type="ORF">C8N29_10742</name>
</gene>
<dbReference type="AlphaFoldDB" id="A0A2T5IZ64"/>
<feature type="domain" description="HIT" evidence="2">
    <location>
        <begin position="34"/>
        <end position="103"/>
    </location>
</feature>
<evidence type="ECO:0000259" key="2">
    <source>
        <dbReference type="PROSITE" id="PS51084"/>
    </source>
</evidence>
<protein>
    <submittedName>
        <fullName evidence="3">Diadenosine tetraphosphate (Ap4A) HIT family hydrolase</fullName>
    </submittedName>
</protein>
<evidence type="ECO:0000313" key="4">
    <source>
        <dbReference type="Proteomes" id="UP000244223"/>
    </source>
</evidence>
<dbReference type="RefSeq" id="WP_107865642.1">
    <property type="nucleotide sequence ID" value="NZ_QAON01000007.1"/>
</dbReference>
<proteinExistence type="predicted"/>
<accession>A0A2T5IZ64</accession>
<dbReference type="OrthoDB" id="9784774at2"/>
<comment type="caution">
    <text evidence="1">Lacks conserved residue(s) required for the propagation of feature annotation.</text>
</comment>
<name>A0A2T5IZ64_9GAMM</name>
<reference evidence="3 4" key="1">
    <citation type="submission" date="2018-04" db="EMBL/GenBank/DDBJ databases">
        <title>Genomic Encyclopedia of Archaeal and Bacterial Type Strains, Phase II (KMG-II): from individual species to whole genera.</title>
        <authorList>
            <person name="Goeker M."/>
        </authorList>
    </citation>
    <scope>NUCLEOTIDE SEQUENCE [LARGE SCALE GENOMIC DNA]</scope>
    <source>
        <strain evidence="3 4">DSM 5822</strain>
    </source>
</reference>
<dbReference type="Gene3D" id="3.30.428.10">
    <property type="entry name" value="HIT-like"/>
    <property type="match status" value="1"/>
</dbReference>
<dbReference type="GO" id="GO:0016787">
    <property type="term" value="F:hydrolase activity"/>
    <property type="evidence" value="ECO:0007669"/>
    <property type="project" value="UniProtKB-KW"/>
</dbReference>
<dbReference type="InterPro" id="IPR026026">
    <property type="entry name" value="HIT_Hint"/>
</dbReference>
<organism evidence="3 4">
    <name type="scientific">Agitococcus lubricus</name>
    <dbReference type="NCBI Taxonomy" id="1077255"/>
    <lineage>
        <taxon>Bacteria</taxon>
        <taxon>Pseudomonadati</taxon>
        <taxon>Pseudomonadota</taxon>
        <taxon>Gammaproteobacteria</taxon>
        <taxon>Moraxellales</taxon>
        <taxon>Moraxellaceae</taxon>
        <taxon>Agitococcus</taxon>
    </lineage>
</organism>
<dbReference type="Pfam" id="PF01230">
    <property type="entry name" value="HIT"/>
    <property type="match status" value="1"/>
</dbReference>
<dbReference type="InterPro" id="IPR011146">
    <property type="entry name" value="HIT-like"/>
</dbReference>
<keyword evidence="3" id="KW-0378">Hydrolase</keyword>
<keyword evidence="4" id="KW-1185">Reference proteome</keyword>
<evidence type="ECO:0000313" key="3">
    <source>
        <dbReference type="EMBL" id="PTQ89309.1"/>
    </source>
</evidence>